<feature type="domain" description="XRCC4 coiled-coil" evidence="9">
    <location>
        <begin position="123"/>
        <end position="199"/>
    </location>
</feature>
<dbReference type="InterPro" id="IPR014751">
    <property type="entry name" value="XRCC4-like_C"/>
</dbReference>
<dbReference type="InterPro" id="IPR053962">
    <property type="entry name" value="XRCC4_CC"/>
</dbReference>
<dbReference type="PANTHER" id="PTHR28559">
    <property type="entry name" value="DNA REPAIR PROTEIN XRCC4"/>
    <property type="match status" value="1"/>
</dbReference>
<dbReference type="GO" id="GO:0006303">
    <property type="term" value="P:double-strand break repair via nonhomologous end joining"/>
    <property type="evidence" value="ECO:0007669"/>
    <property type="project" value="TreeGrafter"/>
</dbReference>
<feature type="region of interest" description="Disordered" evidence="7">
    <location>
        <begin position="212"/>
        <end position="265"/>
    </location>
</feature>
<reference evidence="11" key="3">
    <citation type="submission" date="2025-09" db="UniProtKB">
        <authorList>
            <consortium name="Ensembl"/>
        </authorList>
    </citation>
    <scope>IDENTIFICATION</scope>
</reference>
<keyword evidence="2" id="KW-0227">DNA damage</keyword>
<gene>
    <name evidence="11" type="primary">XRCC4</name>
</gene>
<evidence type="ECO:0000256" key="7">
    <source>
        <dbReference type="SAM" id="MobiDB-lite"/>
    </source>
</evidence>
<keyword evidence="12" id="KW-1185">Reference proteome</keyword>
<dbReference type="Pfam" id="PF06632">
    <property type="entry name" value="XRCC4"/>
    <property type="match status" value="1"/>
</dbReference>
<keyword evidence="3" id="KW-0233">DNA recombination</keyword>
<feature type="domain" description="XRCC4 C-terminal" evidence="10">
    <location>
        <begin position="238"/>
        <end position="348"/>
    </location>
</feature>
<protein>
    <submittedName>
        <fullName evidence="11">Uncharacterized protein</fullName>
    </submittedName>
</protein>
<evidence type="ECO:0000313" key="11">
    <source>
        <dbReference type="Ensembl" id="ENSDCDP00010019716.1"/>
    </source>
</evidence>
<dbReference type="RefSeq" id="XP_028829798.1">
    <property type="nucleotide sequence ID" value="XM_028973965.1"/>
</dbReference>
<reference evidence="11 12" key="1">
    <citation type="submission" date="2020-06" db="EMBL/GenBank/DDBJ databases">
        <authorList>
            <consortium name="Wellcome Sanger Institute Data Sharing"/>
        </authorList>
    </citation>
    <scope>NUCLEOTIDE SEQUENCE [LARGE SCALE GENOMIC DNA]</scope>
</reference>
<comment type="subcellular location">
    <subcellularLocation>
        <location evidence="1">Nucleus</location>
    </subcellularLocation>
</comment>
<feature type="region of interest" description="Disordered" evidence="7">
    <location>
        <begin position="290"/>
        <end position="350"/>
    </location>
</feature>
<comment type="similarity">
    <text evidence="6">Belongs to the XRCC4-XLF family. XRCC4 subfamily.</text>
</comment>
<organism evidence="11 12">
    <name type="scientific">Denticeps clupeoides</name>
    <name type="common">denticle herring</name>
    <dbReference type="NCBI Taxonomy" id="299321"/>
    <lineage>
        <taxon>Eukaryota</taxon>
        <taxon>Metazoa</taxon>
        <taxon>Chordata</taxon>
        <taxon>Craniata</taxon>
        <taxon>Vertebrata</taxon>
        <taxon>Euteleostomi</taxon>
        <taxon>Actinopterygii</taxon>
        <taxon>Neopterygii</taxon>
        <taxon>Teleostei</taxon>
        <taxon>Clupei</taxon>
        <taxon>Clupeiformes</taxon>
        <taxon>Denticipitoidei</taxon>
        <taxon>Denticipitidae</taxon>
        <taxon>Denticeps</taxon>
    </lineage>
</organism>
<evidence type="ECO:0000256" key="6">
    <source>
        <dbReference type="ARBA" id="ARBA00025728"/>
    </source>
</evidence>
<feature type="compositionally biased region" description="Acidic residues" evidence="7">
    <location>
        <begin position="241"/>
        <end position="253"/>
    </location>
</feature>
<evidence type="ECO:0000256" key="4">
    <source>
        <dbReference type="ARBA" id="ARBA00023204"/>
    </source>
</evidence>
<dbReference type="InterPro" id="IPR053963">
    <property type="entry name" value="XRCC4_C"/>
</dbReference>
<name>A0AAY4BI56_9TELE</name>
<evidence type="ECO:0000256" key="1">
    <source>
        <dbReference type="ARBA" id="ARBA00004123"/>
    </source>
</evidence>
<feature type="compositionally biased region" description="Basic and acidic residues" evidence="7">
    <location>
        <begin position="321"/>
        <end position="330"/>
    </location>
</feature>
<dbReference type="Ensembl" id="ENSDCDT00010020834.1">
    <property type="protein sequence ID" value="ENSDCDP00010019716.1"/>
    <property type="gene ID" value="ENSDCDG00010008880.1"/>
</dbReference>
<dbReference type="GeneID" id="114786667"/>
<dbReference type="SUPFAM" id="SSF58022">
    <property type="entry name" value="XRCC4, C-terminal oligomerization domain"/>
    <property type="match status" value="1"/>
</dbReference>
<dbReference type="InterPro" id="IPR038051">
    <property type="entry name" value="XRCC4-like_N_sf"/>
</dbReference>
<evidence type="ECO:0000256" key="2">
    <source>
        <dbReference type="ARBA" id="ARBA00022763"/>
    </source>
</evidence>
<sequence length="350" mass="39577">MDVSVRQISIASEPKCGFFLKIEWKKDLGAGFVTVLCDGSSAWTGEVSEDEVTREAQDMEMQRERYVDELQLALTGVGSAAQDYSFHLDGPRSGGKILHLSYEKVQKDISFKLGAVELQPVPDPTEVIGELISEGLEQSARLLSSNRHLQEENRRLRQEQEHISAEMERYAQGKETLEMELYRRFVLVLNEKKAKIRTLQEKVKQLEDALEDEVQSKKTSKPESLLRGAGSPGKSRHKDESDYEASTEEEGEEDHQPKVSLFKNKMQDTAECSPIDDNLNDITDVAPCRKRRHRHLQQLESQAKRAATERQQKLRGGPTKAKAEPKKDAAQHPAVVPKANPEPEDLYDDI</sequence>
<dbReference type="AlphaFoldDB" id="A0AAY4BI56"/>
<dbReference type="GO" id="GO:0032807">
    <property type="term" value="C:DNA ligase IV complex"/>
    <property type="evidence" value="ECO:0007669"/>
    <property type="project" value="TreeGrafter"/>
</dbReference>
<evidence type="ECO:0000259" key="10">
    <source>
        <dbReference type="Pfam" id="PF21925"/>
    </source>
</evidence>
<dbReference type="CDD" id="cd22283">
    <property type="entry name" value="HD_XRCC4_N"/>
    <property type="match status" value="1"/>
</dbReference>
<dbReference type="Gene3D" id="2.170.210.10">
    <property type="entry name" value="DNA double-strand break repair and VJ recombination XRCC4, N-terminal"/>
    <property type="match status" value="1"/>
</dbReference>
<feature type="compositionally biased region" description="Basic and acidic residues" evidence="7">
    <location>
        <begin position="302"/>
        <end position="312"/>
    </location>
</feature>
<keyword evidence="4" id="KW-0234">DNA repair</keyword>
<dbReference type="RefSeq" id="XP_028829796.1">
    <property type="nucleotide sequence ID" value="XM_028973963.1"/>
</dbReference>
<reference evidence="11" key="2">
    <citation type="submission" date="2025-08" db="UniProtKB">
        <authorList>
            <consortium name="Ensembl"/>
        </authorList>
    </citation>
    <scope>IDENTIFICATION</scope>
</reference>
<feature type="domain" description="XRCC4 N-terminal" evidence="8">
    <location>
        <begin position="18"/>
        <end position="119"/>
    </location>
</feature>
<dbReference type="RefSeq" id="XP_028829797.1">
    <property type="nucleotide sequence ID" value="XM_028973964.1"/>
</dbReference>
<dbReference type="Pfam" id="PF21925">
    <property type="entry name" value="XRCC4_C"/>
    <property type="match status" value="1"/>
</dbReference>
<dbReference type="InterPro" id="IPR009089">
    <property type="entry name" value="XRCC4_N_sf"/>
</dbReference>
<dbReference type="GO" id="GO:0005958">
    <property type="term" value="C:DNA-dependent protein kinase-DNA ligase 4 complex"/>
    <property type="evidence" value="ECO:0007669"/>
    <property type="project" value="TreeGrafter"/>
</dbReference>
<accession>A0AAY4BI56</accession>
<dbReference type="Gene3D" id="1.20.5.370">
    <property type="match status" value="1"/>
</dbReference>
<evidence type="ECO:0000259" key="9">
    <source>
        <dbReference type="Pfam" id="PF21924"/>
    </source>
</evidence>
<dbReference type="PANTHER" id="PTHR28559:SF1">
    <property type="entry name" value="DNA REPAIR PROTEIN XRCC4"/>
    <property type="match status" value="1"/>
</dbReference>
<dbReference type="InterPro" id="IPR010585">
    <property type="entry name" value="DNA_repair_prot_XRCC4"/>
</dbReference>
<dbReference type="GeneTree" id="ENSGT00940000166544"/>
<dbReference type="Pfam" id="PF21924">
    <property type="entry name" value="XRCC4_CC"/>
    <property type="match status" value="1"/>
</dbReference>
<dbReference type="GO" id="GO:0010165">
    <property type="term" value="P:response to X-ray"/>
    <property type="evidence" value="ECO:0007669"/>
    <property type="project" value="TreeGrafter"/>
</dbReference>
<dbReference type="GO" id="GO:0003677">
    <property type="term" value="F:DNA binding"/>
    <property type="evidence" value="ECO:0007669"/>
    <property type="project" value="InterPro"/>
</dbReference>
<evidence type="ECO:0000256" key="3">
    <source>
        <dbReference type="ARBA" id="ARBA00023172"/>
    </source>
</evidence>
<dbReference type="FunFam" id="2.170.210.10:FF:000002">
    <property type="entry name" value="DNA repair protein XRCC4"/>
    <property type="match status" value="1"/>
</dbReference>
<evidence type="ECO:0000313" key="12">
    <source>
        <dbReference type="Proteomes" id="UP000694580"/>
    </source>
</evidence>
<evidence type="ECO:0000259" key="8">
    <source>
        <dbReference type="Pfam" id="PF06632"/>
    </source>
</evidence>
<evidence type="ECO:0000256" key="5">
    <source>
        <dbReference type="ARBA" id="ARBA00023242"/>
    </source>
</evidence>
<proteinExistence type="inferred from homology"/>
<dbReference type="InterPro" id="IPR053961">
    <property type="entry name" value="XRCC4_N"/>
</dbReference>
<dbReference type="GO" id="GO:0033152">
    <property type="term" value="P:immunoglobulin V(D)J recombination"/>
    <property type="evidence" value="ECO:0007669"/>
    <property type="project" value="TreeGrafter"/>
</dbReference>
<dbReference type="SUPFAM" id="SSF50809">
    <property type="entry name" value="XRCC4, N-terminal domain"/>
    <property type="match status" value="1"/>
</dbReference>
<dbReference type="Proteomes" id="UP000694580">
    <property type="component" value="Chromosome 3"/>
</dbReference>
<keyword evidence="5" id="KW-0539">Nucleus</keyword>